<name>A0A9W7D2Y3_9STRA</name>
<dbReference type="EMBL" id="BSXT01003938">
    <property type="protein sequence ID" value="GMF56250.1"/>
    <property type="molecule type" value="Genomic_DNA"/>
</dbReference>
<feature type="region of interest" description="Disordered" evidence="1">
    <location>
        <begin position="1"/>
        <end position="80"/>
    </location>
</feature>
<reference evidence="2" key="1">
    <citation type="submission" date="2023-04" db="EMBL/GenBank/DDBJ databases">
        <title>Phytophthora fragariaefolia NBRC 109709.</title>
        <authorList>
            <person name="Ichikawa N."/>
            <person name="Sato H."/>
            <person name="Tonouchi N."/>
        </authorList>
    </citation>
    <scope>NUCLEOTIDE SEQUENCE</scope>
    <source>
        <strain evidence="2">NBRC 109709</strain>
    </source>
</reference>
<keyword evidence="3" id="KW-1185">Reference proteome</keyword>
<feature type="compositionally biased region" description="Polar residues" evidence="1">
    <location>
        <begin position="69"/>
        <end position="80"/>
    </location>
</feature>
<gene>
    <name evidence="2" type="ORF">Pfra01_002384000</name>
</gene>
<feature type="compositionally biased region" description="Polar residues" evidence="1">
    <location>
        <begin position="109"/>
        <end position="124"/>
    </location>
</feature>
<proteinExistence type="predicted"/>
<sequence>MITNDDDGEDVRNNKGETETNDEGNQAPVSDEPEEQYVAPTGDESVMTAEAPNPNEEVHDGLHRPVATAGNNEQSTSGMVPSSVMETATLAMALQQPTAVVPGLQAQVASTVATSGTQQLTSTPARDERHDGSQVVRGGQRTMPGSLRSVRAMTKRPDDDDDGSSSSSSDGSDDDGSGSSSEESSSRDDEHSDDEVSERRGRHERRHRERKRISTKRSVKDHELPTFAPSPKMSVSTWIDRVDLALKGAEESGRGKWSDRALYFIIGIS</sequence>
<evidence type="ECO:0000313" key="3">
    <source>
        <dbReference type="Proteomes" id="UP001165121"/>
    </source>
</evidence>
<protein>
    <submittedName>
        <fullName evidence="2">Unnamed protein product</fullName>
    </submittedName>
</protein>
<accession>A0A9W7D2Y3</accession>
<comment type="caution">
    <text evidence="2">The sequence shown here is derived from an EMBL/GenBank/DDBJ whole genome shotgun (WGS) entry which is preliminary data.</text>
</comment>
<dbReference type="Proteomes" id="UP001165121">
    <property type="component" value="Unassembled WGS sequence"/>
</dbReference>
<feature type="compositionally biased region" description="Basic residues" evidence="1">
    <location>
        <begin position="200"/>
        <end position="217"/>
    </location>
</feature>
<dbReference type="AlphaFoldDB" id="A0A9W7D2Y3"/>
<evidence type="ECO:0000313" key="2">
    <source>
        <dbReference type="EMBL" id="GMF56250.1"/>
    </source>
</evidence>
<organism evidence="2 3">
    <name type="scientific">Phytophthora fragariaefolia</name>
    <dbReference type="NCBI Taxonomy" id="1490495"/>
    <lineage>
        <taxon>Eukaryota</taxon>
        <taxon>Sar</taxon>
        <taxon>Stramenopiles</taxon>
        <taxon>Oomycota</taxon>
        <taxon>Peronosporomycetes</taxon>
        <taxon>Peronosporales</taxon>
        <taxon>Peronosporaceae</taxon>
        <taxon>Phytophthora</taxon>
    </lineage>
</organism>
<feature type="region of interest" description="Disordered" evidence="1">
    <location>
        <begin position="109"/>
        <end position="232"/>
    </location>
</feature>
<evidence type="ECO:0000256" key="1">
    <source>
        <dbReference type="SAM" id="MobiDB-lite"/>
    </source>
</evidence>
<dbReference type="OrthoDB" id="146154at2759"/>